<organism evidence="4 5">
    <name type="scientific">Neptunomonas qingdaonensis</name>
    <dbReference type="NCBI Taxonomy" id="1045558"/>
    <lineage>
        <taxon>Bacteria</taxon>
        <taxon>Pseudomonadati</taxon>
        <taxon>Pseudomonadota</taxon>
        <taxon>Gammaproteobacteria</taxon>
        <taxon>Oceanospirillales</taxon>
        <taxon>Oceanospirillaceae</taxon>
        <taxon>Neptunomonas</taxon>
    </lineage>
</organism>
<dbReference type="NCBIfam" id="TIGR01682">
    <property type="entry name" value="moaD"/>
    <property type="match status" value="1"/>
</dbReference>
<dbReference type="CDD" id="cd00754">
    <property type="entry name" value="Ubl_MoaD"/>
    <property type="match status" value="1"/>
</dbReference>
<dbReference type="GO" id="GO:0006777">
    <property type="term" value="P:Mo-molybdopterin cofactor biosynthetic process"/>
    <property type="evidence" value="ECO:0007669"/>
    <property type="project" value="InterPro"/>
</dbReference>
<keyword evidence="5" id="KW-1185">Reference proteome</keyword>
<dbReference type="InterPro" id="IPR016155">
    <property type="entry name" value="Mopterin_synth/thiamin_S_b"/>
</dbReference>
<dbReference type="PANTHER" id="PTHR33359">
    <property type="entry name" value="MOLYBDOPTERIN SYNTHASE SULFUR CARRIER SUBUNIT"/>
    <property type="match status" value="1"/>
</dbReference>
<dbReference type="AlphaFoldDB" id="A0A1I2VNB0"/>
<sequence>MLSLVFFASVREKLGVEKEQWEWSADILTVEQLLVALVEAKGEHWGSVLLQPNLLIAVNQEMVSSDTSINDGDEIAFFPPVTGG</sequence>
<dbReference type="Proteomes" id="UP000198623">
    <property type="component" value="Unassembled WGS sequence"/>
</dbReference>
<dbReference type="InterPro" id="IPR003749">
    <property type="entry name" value="ThiS/MoaD-like"/>
</dbReference>
<proteinExistence type="inferred from homology"/>
<dbReference type="OrthoDB" id="9801945at2"/>
<dbReference type="Gene3D" id="3.10.20.30">
    <property type="match status" value="1"/>
</dbReference>
<dbReference type="PANTHER" id="PTHR33359:SF1">
    <property type="entry name" value="MOLYBDOPTERIN SYNTHASE SULFUR CARRIER SUBUNIT"/>
    <property type="match status" value="1"/>
</dbReference>
<evidence type="ECO:0000313" key="4">
    <source>
        <dbReference type="EMBL" id="SFG88681.1"/>
    </source>
</evidence>
<dbReference type="EMBL" id="FOOU01000017">
    <property type="protein sequence ID" value="SFG88681.1"/>
    <property type="molecule type" value="Genomic_DNA"/>
</dbReference>
<dbReference type="Pfam" id="PF02597">
    <property type="entry name" value="ThiS"/>
    <property type="match status" value="1"/>
</dbReference>
<dbReference type="STRING" id="1045558.SAMN05216175_11737"/>
<evidence type="ECO:0000256" key="2">
    <source>
        <dbReference type="ARBA" id="ARBA00024200"/>
    </source>
</evidence>
<evidence type="ECO:0000313" key="5">
    <source>
        <dbReference type="Proteomes" id="UP000198623"/>
    </source>
</evidence>
<protein>
    <recommendedName>
        <fullName evidence="3">Molybdopterin synthase sulfur carrier subunit</fullName>
    </recommendedName>
</protein>
<dbReference type="UniPathway" id="UPA00344"/>
<gene>
    <name evidence="4" type="ORF">SAMN05216175_11737</name>
</gene>
<evidence type="ECO:0000256" key="1">
    <source>
        <dbReference type="ARBA" id="ARBA00022741"/>
    </source>
</evidence>
<evidence type="ECO:0000256" key="3">
    <source>
        <dbReference type="ARBA" id="ARBA00024247"/>
    </source>
</evidence>
<dbReference type="GO" id="GO:0000166">
    <property type="term" value="F:nucleotide binding"/>
    <property type="evidence" value="ECO:0007669"/>
    <property type="project" value="UniProtKB-KW"/>
</dbReference>
<dbReference type="InterPro" id="IPR012675">
    <property type="entry name" value="Beta-grasp_dom_sf"/>
</dbReference>
<accession>A0A1I2VNB0</accession>
<keyword evidence="1" id="KW-0547">Nucleotide-binding</keyword>
<dbReference type="SUPFAM" id="SSF54285">
    <property type="entry name" value="MoaD/ThiS"/>
    <property type="match status" value="1"/>
</dbReference>
<comment type="similarity">
    <text evidence="2">Belongs to the MoaD family.</text>
</comment>
<reference evidence="5" key="1">
    <citation type="submission" date="2016-10" db="EMBL/GenBank/DDBJ databases">
        <authorList>
            <person name="Varghese N."/>
            <person name="Submissions S."/>
        </authorList>
    </citation>
    <scope>NUCLEOTIDE SEQUENCE [LARGE SCALE GENOMIC DNA]</scope>
    <source>
        <strain evidence="5">CGMCC 1.10971</strain>
    </source>
</reference>
<dbReference type="GO" id="GO:1990133">
    <property type="term" value="C:molybdopterin adenylyltransferase complex"/>
    <property type="evidence" value="ECO:0007669"/>
    <property type="project" value="TreeGrafter"/>
</dbReference>
<dbReference type="InterPro" id="IPR044672">
    <property type="entry name" value="MOCS2A"/>
</dbReference>
<name>A0A1I2VNB0_9GAMM</name>